<comment type="caution">
    <text evidence="1">The sequence shown here is derived from an EMBL/GenBank/DDBJ whole genome shotgun (WGS) entry which is preliminary data.</text>
</comment>
<dbReference type="AlphaFoldDB" id="A0A438IWN4"/>
<dbReference type="EMBL" id="QGNW01000077">
    <property type="protein sequence ID" value="RVX01150.1"/>
    <property type="molecule type" value="Genomic_DNA"/>
</dbReference>
<gene>
    <name evidence="1" type="ORF">CK203_036173</name>
</gene>
<reference evidence="1 2" key="1">
    <citation type="journal article" date="2018" name="PLoS Genet.">
        <title>Population sequencing reveals clonal diversity and ancestral inbreeding in the grapevine cultivar Chardonnay.</title>
        <authorList>
            <person name="Roach M.J."/>
            <person name="Johnson D.L."/>
            <person name="Bohlmann J."/>
            <person name="van Vuuren H.J."/>
            <person name="Jones S.J."/>
            <person name="Pretorius I.S."/>
            <person name="Schmidt S.A."/>
            <person name="Borneman A.R."/>
        </authorList>
    </citation>
    <scope>NUCLEOTIDE SEQUENCE [LARGE SCALE GENOMIC DNA]</scope>
    <source>
        <strain evidence="2">cv. Chardonnay</strain>
        <tissue evidence="1">Leaf</tissue>
    </source>
</reference>
<dbReference type="Proteomes" id="UP000288805">
    <property type="component" value="Unassembled WGS sequence"/>
</dbReference>
<dbReference type="PANTHER" id="PTHR35046:SF26">
    <property type="entry name" value="RNA-DIRECTED DNA POLYMERASE"/>
    <property type="match status" value="1"/>
</dbReference>
<protein>
    <recommendedName>
        <fullName evidence="3">Retrotransposon gag domain-containing protein</fullName>
    </recommendedName>
</protein>
<dbReference type="PANTHER" id="PTHR35046">
    <property type="entry name" value="ZINC KNUCKLE (CCHC-TYPE) FAMILY PROTEIN"/>
    <property type="match status" value="1"/>
</dbReference>
<evidence type="ECO:0000313" key="1">
    <source>
        <dbReference type="EMBL" id="RVX01150.1"/>
    </source>
</evidence>
<accession>A0A438IWN4</accession>
<evidence type="ECO:0000313" key="2">
    <source>
        <dbReference type="Proteomes" id="UP000288805"/>
    </source>
</evidence>
<name>A0A438IWN4_VITVI</name>
<organism evidence="1 2">
    <name type="scientific">Vitis vinifera</name>
    <name type="common">Grape</name>
    <dbReference type="NCBI Taxonomy" id="29760"/>
    <lineage>
        <taxon>Eukaryota</taxon>
        <taxon>Viridiplantae</taxon>
        <taxon>Streptophyta</taxon>
        <taxon>Embryophyta</taxon>
        <taxon>Tracheophyta</taxon>
        <taxon>Spermatophyta</taxon>
        <taxon>Magnoliopsida</taxon>
        <taxon>eudicotyledons</taxon>
        <taxon>Gunneridae</taxon>
        <taxon>Pentapetalae</taxon>
        <taxon>rosids</taxon>
        <taxon>Vitales</taxon>
        <taxon>Vitaceae</taxon>
        <taxon>Viteae</taxon>
        <taxon>Vitis</taxon>
    </lineage>
</organism>
<proteinExistence type="predicted"/>
<sequence>MSEWARRLLERRHEVYDITGDITKKVRTEVPDFEGKVDATQFANWLVAIEEYFDWYNMMDDQKVRFAKMKLVGLAKVWWTKVEAHIRRMGLPPVSPWQEMEMKAKLREKYMPTNYHDKLCEQLINLRQKKPGATTMESVHKKLHGISRSMKPGSSHPFNPPTGFKPFSSQVVDAKGKDEEMDISPASVVRRIPRAPKVEEEDWHRTLYFSNPPQLSVLGFHLSHTHNHTSDSIWCDVMIPMKVAHIILGHPWLYDPDVHHRGKENTYSFMFKNPKVVLKPMTAAEMGKI</sequence>
<evidence type="ECO:0008006" key="3">
    <source>
        <dbReference type="Google" id="ProtNLM"/>
    </source>
</evidence>